<gene>
    <name evidence="2" type="ORF">KBTEX_03045</name>
</gene>
<dbReference type="NCBIfam" id="NF037995">
    <property type="entry name" value="TRAP_S1"/>
    <property type="match status" value="1"/>
</dbReference>
<dbReference type="PANTHER" id="PTHR33376">
    <property type="match status" value="1"/>
</dbReference>
<dbReference type="InterPro" id="IPR018389">
    <property type="entry name" value="DctP_fam"/>
</dbReference>
<dbReference type="InterPro" id="IPR038404">
    <property type="entry name" value="TRAP_DctP_sf"/>
</dbReference>
<reference evidence="2" key="1">
    <citation type="submission" date="2019-06" db="EMBL/GenBank/DDBJ databases">
        <authorList>
            <person name="Murdoch R.W."/>
            <person name="Fathepure B."/>
        </authorList>
    </citation>
    <scope>NUCLEOTIDE SEQUENCE</scope>
</reference>
<organism evidence="2">
    <name type="scientific">uncultured organism</name>
    <dbReference type="NCBI Taxonomy" id="155900"/>
    <lineage>
        <taxon>unclassified sequences</taxon>
        <taxon>environmental samples</taxon>
    </lineage>
</organism>
<protein>
    <submittedName>
        <fullName evidence="2">Solute-binding protein</fullName>
    </submittedName>
</protein>
<dbReference type="Gene3D" id="3.40.190.170">
    <property type="entry name" value="Bacterial extracellular solute-binding protein, family 7"/>
    <property type="match status" value="1"/>
</dbReference>
<dbReference type="AlphaFoldDB" id="A0A5B8RI89"/>
<proteinExistence type="predicted"/>
<dbReference type="SUPFAM" id="SSF53850">
    <property type="entry name" value="Periplasmic binding protein-like II"/>
    <property type="match status" value="1"/>
</dbReference>
<evidence type="ECO:0000256" key="1">
    <source>
        <dbReference type="ARBA" id="ARBA00022729"/>
    </source>
</evidence>
<sequence>MRRRKFLELAAFSAGGAITLSSMPMRAFAQGTTYNMKFDTYIAQSAAPSQLDNWYLDEVVRRANGAIKIRKYWAQSLHKVGEHLPAVRDGISEISLISPGYYQAMLPVTRGLEWYYRMQRADALQKVSRDVYENFQPLRDEWEKRHRSKVLYWTNWYYAPLVTREPVRSIEDLKGKRIRGYGIATDVIERLGGTAIPMAAPEVYTALERGVLDGVYGFDFVTAIGYKLHEIAPHITDIGDGPHAPAATIMSMQTWESLPEELKAIFNEVSDEVYRSRYAEIYEGAARRNVELAMNEGAQFATWSDADKERARGIIQPEQVQKWIDEVAKPAGIDGEAMQKVVAEAIEKHAPNGRLKRPYELYQEMKGA</sequence>
<evidence type="ECO:0000313" key="2">
    <source>
        <dbReference type="EMBL" id="QEA06705.1"/>
    </source>
</evidence>
<dbReference type="PANTHER" id="PTHR33376:SF15">
    <property type="entry name" value="BLL6794 PROTEIN"/>
    <property type="match status" value="1"/>
</dbReference>
<dbReference type="Pfam" id="PF03480">
    <property type="entry name" value="DctP"/>
    <property type="match status" value="1"/>
</dbReference>
<accession>A0A5B8RI89</accession>
<dbReference type="GO" id="GO:0055085">
    <property type="term" value="P:transmembrane transport"/>
    <property type="evidence" value="ECO:0007669"/>
    <property type="project" value="InterPro"/>
</dbReference>
<name>A0A5B8RI89_9ZZZZ</name>
<dbReference type="CDD" id="cd13666">
    <property type="entry name" value="PBP2_TRAP_DctP_like_1"/>
    <property type="match status" value="1"/>
</dbReference>
<dbReference type="EMBL" id="MN079163">
    <property type="protein sequence ID" value="QEA06705.1"/>
    <property type="molecule type" value="Genomic_DNA"/>
</dbReference>
<keyword evidence="1" id="KW-0732">Signal</keyword>